<accession>A0A364Y8Y9</accession>
<dbReference type="CDD" id="cd06238">
    <property type="entry name" value="M14-like"/>
    <property type="match status" value="1"/>
</dbReference>
<evidence type="ECO:0000256" key="1">
    <source>
        <dbReference type="SAM" id="SignalP"/>
    </source>
</evidence>
<protein>
    <submittedName>
        <fullName evidence="3">Zinc carboxypeptidase</fullName>
    </submittedName>
</protein>
<evidence type="ECO:0000313" key="4">
    <source>
        <dbReference type="Proteomes" id="UP000251889"/>
    </source>
</evidence>
<dbReference type="EMBL" id="QMFY01000001">
    <property type="protein sequence ID" value="RAW03551.1"/>
    <property type="molecule type" value="Genomic_DNA"/>
</dbReference>
<dbReference type="OrthoDB" id="9758209at2"/>
<keyword evidence="3" id="KW-0645">Protease</keyword>
<dbReference type="SUPFAM" id="SSF53187">
    <property type="entry name" value="Zn-dependent exopeptidases"/>
    <property type="match status" value="1"/>
</dbReference>
<dbReference type="Proteomes" id="UP000251889">
    <property type="component" value="Unassembled WGS sequence"/>
</dbReference>
<feature type="signal peptide" evidence="1">
    <location>
        <begin position="1"/>
        <end position="20"/>
    </location>
</feature>
<feature type="domain" description="Peptidase M14" evidence="2">
    <location>
        <begin position="49"/>
        <end position="214"/>
    </location>
</feature>
<keyword evidence="4" id="KW-1185">Reference proteome</keyword>
<name>A0A364Y8Y9_9BACT</name>
<keyword evidence="1" id="KW-0732">Signal</keyword>
<dbReference type="GO" id="GO:0004181">
    <property type="term" value="F:metallocarboxypeptidase activity"/>
    <property type="evidence" value="ECO:0007669"/>
    <property type="project" value="InterPro"/>
</dbReference>
<dbReference type="Pfam" id="PF00246">
    <property type="entry name" value="Peptidase_M14"/>
    <property type="match status" value="1"/>
</dbReference>
<sequence length="843" mass="96096">MKRSTVLTAIALLFSYHTFAQQKLVSPQEFLGYELGERFTRHYQAVGYYKYVADLMPNVVLRQYGETNEYRPLVYAIVTAPENFKDIETIRTDNLKRAGVLDGTPAGEKKAIVWLSYNVHGNEASGMEASLLTLFELADPQNAKTQAWLKNTIVIIDPCINPDGRDRYANFNGQYSNSPYNMNEDAMEHHEPWPGGRSNHYMFDLNRDWAWAKQKETQHRLKIYNEWLPHVHVDFHEQGYNRPYYFAPAAEPFHEVISPWQRKFQTLIGKNHAKYFDEQGWLYFTKEVFDLYYPSYGDTYPTYSGAIGMTYEQGGGGYAGLGIRTPEDDPLTLKDRLLHHHVTGLSTIEITAQNATQVVEEFEKYFRDNNSNPSGLYKTYVIKGDNNSDKVARITSWMDMHGIRYGSAASGRTLSGFDFQTQKSGSVTLSTEDIVVSTAQPKSRFISAIFEPKSKLSDSLTYDITAWNLFYAYDLNGFALTEKIQVAKKFEPKSLAPSTRAKPYAYLFRYKTLDDASFAASLMKAGIKVRVAQRAFTANGLSFDPGTLVVTRRNNEGVNEFDERVTSMAKLMGRQVFSTSTGFVEKGKDLGSADVSYLKAPKVALLFGEQTSSLSAGEVWHFFERELMYPITPIGTTYFKRSNWKDYNVLIIPDGRYRLFDDALLEEVSNWVSQGGKLIVVGDALSTFADKKTFGLKQFASKEEEDRADEIEKKKVEKEQLTRYEDFERKELSGYIFGAIYKIDIDNSHPLAFGLRNTYFSLKTTERRFAFLDHGWNVGVIRTKPTPIQGYAGYAANKKLENSLVFGVEEKGSGKVIYMIDNPLFRDFWENGKLIFANAVFMN</sequence>
<organism evidence="3 4">
    <name type="scientific">Pseudochryseolinea flava</name>
    <dbReference type="NCBI Taxonomy" id="2059302"/>
    <lineage>
        <taxon>Bacteria</taxon>
        <taxon>Pseudomonadati</taxon>
        <taxon>Bacteroidota</taxon>
        <taxon>Cytophagia</taxon>
        <taxon>Cytophagales</taxon>
        <taxon>Fulvivirgaceae</taxon>
        <taxon>Pseudochryseolinea</taxon>
    </lineage>
</organism>
<proteinExistence type="predicted"/>
<feature type="chain" id="PRO_5016594084" evidence="1">
    <location>
        <begin position="21"/>
        <end position="843"/>
    </location>
</feature>
<reference evidence="3 4" key="1">
    <citation type="submission" date="2018-06" db="EMBL/GenBank/DDBJ databases">
        <title>Chryseolinea flavus sp. nov., a member of the phylum Bacteroidetes isolated from soil.</title>
        <authorList>
            <person name="Li Y."/>
            <person name="Wang J."/>
        </authorList>
    </citation>
    <scope>NUCLEOTIDE SEQUENCE [LARGE SCALE GENOMIC DNA]</scope>
    <source>
        <strain evidence="3 4">SDU1-6</strain>
    </source>
</reference>
<evidence type="ECO:0000313" key="3">
    <source>
        <dbReference type="EMBL" id="RAW03551.1"/>
    </source>
</evidence>
<dbReference type="Gene3D" id="3.40.630.10">
    <property type="entry name" value="Zn peptidases"/>
    <property type="match status" value="1"/>
</dbReference>
<comment type="caution">
    <text evidence="3">The sequence shown here is derived from an EMBL/GenBank/DDBJ whole genome shotgun (WGS) entry which is preliminary data.</text>
</comment>
<dbReference type="AlphaFoldDB" id="A0A364Y8Y9"/>
<gene>
    <name evidence="3" type="ORF">DQQ10_03740</name>
</gene>
<dbReference type="GO" id="GO:0008270">
    <property type="term" value="F:zinc ion binding"/>
    <property type="evidence" value="ECO:0007669"/>
    <property type="project" value="InterPro"/>
</dbReference>
<evidence type="ECO:0000259" key="2">
    <source>
        <dbReference type="Pfam" id="PF00246"/>
    </source>
</evidence>
<dbReference type="GO" id="GO:0006508">
    <property type="term" value="P:proteolysis"/>
    <property type="evidence" value="ECO:0007669"/>
    <property type="project" value="InterPro"/>
</dbReference>
<dbReference type="InterPro" id="IPR000834">
    <property type="entry name" value="Peptidase_M14"/>
</dbReference>
<keyword evidence="3" id="KW-0121">Carboxypeptidase</keyword>
<dbReference type="SUPFAM" id="SSF52317">
    <property type="entry name" value="Class I glutamine amidotransferase-like"/>
    <property type="match status" value="1"/>
</dbReference>
<dbReference type="InterPro" id="IPR029062">
    <property type="entry name" value="Class_I_gatase-like"/>
</dbReference>
<keyword evidence="3" id="KW-0378">Hydrolase</keyword>